<dbReference type="InterPro" id="IPR054206">
    <property type="entry name" value="DUF6912"/>
</dbReference>
<dbReference type="Pfam" id="PF21853">
    <property type="entry name" value="DUF6912"/>
    <property type="match status" value="1"/>
</dbReference>
<keyword evidence="3" id="KW-1185">Reference proteome</keyword>
<reference evidence="2 3" key="1">
    <citation type="submission" date="2018-07" db="EMBL/GenBank/DDBJ databases">
        <title>Brachybacteriurn paraconglorneratum KCTC 9916.</title>
        <authorList>
            <person name="Li Y."/>
        </authorList>
    </citation>
    <scope>NUCLEOTIDE SEQUENCE [LARGE SCALE GENOMIC DNA]</scope>
    <source>
        <strain evidence="2 3">KCTC 9916</strain>
    </source>
</reference>
<organism evidence="2 3">
    <name type="scientific">Brachybacterium paraconglomeratum</name>
    <dbReference type="NCBI Taxonomy" id="173362"/>
    <lineage>
        <taxon>Bacteria</taxon>
        <taxon>Bacillati</taxon>
        <taxon>Actinomycetota</taxon>
        <taxon>Actinomycetes</taxon>
        <taxon>Micrococcales</taxon>
        <taxon>Dermabacteraceae</taxon>
        <taxon>Brachybacterium</taxon>
    </lineage>
</organism>
<comment type="caution">
    <text evidence="2">The sequence shown here is derived from an EMBL/GenBank/DDBJ whole genome shotgun (WGS) entry which is preliminary data.</text>
</comment>
<name>A0A3R8SCK4_9MICO</name>
<evidence type="ECO:0000313" key="2">
    <source>
        <dbReference type="EMBL" id="RRR17765.1"/>
    </source>
</evidence>
<dbReference type="Proteomes" id="UP000274327">
    <property type="component" value="Unassembled WGS sequence"/>
</dbReference>
<proteinExistence type="predicted"/>
<dbReference type="AlphaFoldDB" id="A0A3R8SCK4"/>
<accession>A0A3R8SCK4</accession>
<evidence type="ECO:0000313" key="3">
    <source>
        <dbReference type="Proteomes" id="UP000274327"/>
    </source>
</evidence>
<dbReference type="EMBL" id="QOCI01000010">
    <property type="protein sequence ID" value="RRR17765.1"/>
    <property type="molecule type" value="Genomic_DNA"/>
</dbReference>
<dbReference type="GeneID" id="78121839"/>
<protein>
    <submittedName>
        <fullName evidence="2">Uncharacterized protein</fullName>
    </submittedName>
</protein>
<dbReference type="RefSeq" id="WP_126988190.1">
    <property type="nucleotide sequence ID" value="NZ_JALXWX010000139.1"/>
</dbReference>
<reference evidence="1" key="3">
    <citation type="submission" date="2021-09" db="EMBL/GenBank/DDBJ databases">
        <authorList>
            <person name="Gilroy R."/>
        </authorList>
    </citation>
    <scope>NUCLEOTIDE SEQUENCE</scope>
    <source>
        <strain evidence="1">1647</strain>
    </source>
</reference>
<sequence>MRIYLPLTAPDRASLELASTRLELPAGRAAWAVTASAERDFPGEDLEDLEYEALQDAVHVAYGAGSSTQRAMVIALDVPDAAIGDADDGGAFGVLLGTSASARIASFHVTELDAAAAEADDTDPALLWFDVAEAREALAYLDGAEAAG</sequence>
<gene>
    <name evidence="2" type="ORF">DS079_12485</name>
    <name evidence="1" type="ORF">K8W24_08365</name>
</gene>
<dbReference type="EMBL" id="DYWO01000246">
    <property type="protein sequence ID" value="HJF49798.1"/>
    <property type="molecule type" value="Genomic_DNA"/>
</dbReference>
<reference evidence="1" key="2">
    <citation type="journal article" date="2021" name="PeerJ">
        <title>Extensive microbial diversity within the chicken gut microbiome revealed by metagenomics and culture.</title>
        <authorList>
            <person name="Gilroy R."/>
            <person name="Ravi A."/>
            <person name="Getino M."/>
            <person name="Pursley I."/>
            <person name="Horton D.L."/>
            <person name="Alikhan N.F."/>
            <person name="Baker D."/>
            <person name="Gharbi K."/>
            <person name="Hall N."/>
            <person name="Watson M."/>
            <person name="Adriaenssens E.M."/>
            <person name="Foster-Nyarko E."/>
            <person name="Jarju S."/>
            <person name="Secka A."/>
            <person name="Antonio M."/>
            <person name="Oren A."/>
            <person name="Chaudhuri R.R."/>
            <person name="La Ragione R."/>
            <person name="Hildebrand F."/>
            <person name="Pallen M.J."/>
        </authorList>
    </citation>
    <scope>NUCLEOTIDE SEQUENCE</scope>
    <source>
        <strain evidence="1">1647</strain>
    </source>
</reference>
<evidence type="ECO:0000313" key="1">
    <source>
        <dbReference type="EMBL" id="HJF49798.1"/>
    </source>
</evidence>
<dbReference type="Proteomes" id="UP000775129">
    <property type="component" value="Unassembled WGS sequence"/>
</dbReference>